<dbReference type="PANTHER" id="PTHR30485:SF2">
    <property type="entry name" value="BLL0597 PROTEIN"/>
    <property type="match status" value="1"/>
</dbReference>
<comment type="caution">
    <text evidence="8">The sequence shown here is derived from an EMBL/GenBank/DDBJ whole genome shotgun (WGS) entry which is preliminary data.</text>
</comment>
<dbReference type="InterPro" id="IPR011577">
    <property type="entry name" value="Cyt_b561_bac/Ni-Hgenase"/>
</dbReference>
<dbReference type="InterPro" id="IPR051542">
    <property type="entry name" value="Hydrogenase_cytochrome"/>
</dbReference>
<dbReference type="Proteomes" id="UP001058124">
    <property type="component" value="Unassembled WGS sequence"/>
</dbReference>
<dbReference type="RefSeq" id="WP_027274701.1">
    <property type="nucleotide sequence ID" value="NZ_BRLH01000005.1"/>
</dbReference>
<evidence type="ECO:0000313" key="8">
    <source>
        <dbReference type="EMBL" id="GKX56261.1"/>
    </source>
</evidence>
<keyword evidence="3 6" id="KW-0812">Transmembrane</keyword>
<keyword evidence="9" id="KW-1185">Reference proteome</keyword>
<name>A0AAV5N2D6_9GAMM</name>
<evidence type="ECO:0000256" key="2">
    <source>
        <dbReference type="ARBA" id="ARBA00022475"/>
    </source>
</evidence>
<keyword evidence="4 6" id="KW-1133">Transmembrane helix</keyword>
<organism evidence="8 9">
    <name type="scientific">Leminorella grimontii</name>
    <dbReference type="NCBI Taxonomy" id="82981"/>
    <lineage>
        <taxon>Bacteria</taxon>
        <taxon>Pseudomonadati</taxon>
        <taxon>Pseudomonadota</taxon>
        <taxon>Gammaproteobacteria</taxon>
        <taxon>Enterobacterales</taxon>
        <taxon>Budviciaceae</taxon>
        <taxon>Leminorella</taxon>
    </lineage>
</organism>
<dbReference type="AlphaFoldDB" id="A0AAV5N2D6"/>
<gene>
    <name evidence="8" type="ORF">SOASR030_23730</name>
</gene>
<dbReference type="GO" id="GO:0020037">
    <property type="term" value="F:heme binding"/>
    <property type="evidence" value="ECO:0007669"/>
    <property type="project" value="TreeGrafter"/>
</dbReference>
<dbReference type="PANTHER" id="PTHR30485">
    <property type="entry name" value="NI/FE-HYDROGENASE 1 B-TYPE CYTOCHROME SUBUNIT"/>
    <property type="match status" value="1"/>
</dbReference>
<reference evidence="8" key="1">
    <citation type="submission" date="2022-06" db="EMBL/GenBank/DDBJ databases">
        <title>Draft genome sequences of Leminorella grimontii str. JCM5902.</title>
        <authorList>
            <person name="Wakabayashi Y."/>
            <person name="Kojima K."/>
        </authorList>
    </citation>
    <scope>NUCLEOTIDE SEQUENCE</scope>
    <source>
        <strain evidence="8">JCM 5902</strain>
    </source>
</reference>
<dbReference type="Pfam" id="PF01292">
    <property type="entry name" value="Ni_hydr_CYTB"/>
    <property type="match status" value="1"/>
</dbReference>
<keyword evidence="2" id="KW-1003">Cell membrane</keyword>
<proteinExistence type="predicted"/>
<dbReference type="EMBL" id="BRLH01000005">
    <property type="protein sequence ID" value="GKX56261.1"/>
    <property type="molecule type" value="Genomic_DNA"/>
</dbReference>
<accession>A0AAV5N2D6</accession>
<feature type="transmembrane region" description="Helical" evidence="6">
    <location>
        <begin position="94"/>
        <end position="117"/>
    </location>
</feature>
<evidence type="ECO:0000259" key="7">
    <source>
        <dbReference type="Pfam" id="PF01292"/>
    </source>
</evidence>
<keyword evidence="5 6" id="KW-0472">Membrane</keyword>
<dbReference type="SUPFAM" id="SSF81342">
    <property type="entry name" value="Transmembrane di-heme cytochromes"/>
    <property type="match status" value="1"/>
</dbReference>
<dbReference type="GO" id="GO:0009055">
    <property type="term" value="F:electron transfer activity"/>
    <property type="evidence" value="ECO:0007669"/>
    <property type="project" value="InterPro"/>
</dbReference>
<dbReference type="Gene3D" id="1.20.950.20">
    <property type="entry name" value="Transmembrane di-heme cytochromes, Chain C"/>
    <property type="match status" value="1"/>
</dbReference>
<feature type="transmembrane region" description="Helical" evidence="6">
    <location>
        <begin position="129"/>
        <end position="155"/>
    </location>
</feature>
<dbReference type="GO" id="GO:0022904">
    <property type="term" value="P:respiratory electron transport chain"/>
    <property type="evidence" value="ECO:0007669"/>
    <property type="project" value="InterPro"/>
</dbReference>
<sequence length="168" mass="18854">MIERWDRVVRLTHWCVALGFLANRLHLTEPGGVWHRSVGLLVAVLVIVRLVWGVTGARGPARLSAIIPTRASLAEHFCDIAERRTPKALGHNPLGAMAIWLFWLLLPLVALTGWAQGTDLIDRWPVEVWHYWLVNAVTALVCLHVLAVVTMSLWLKKNLIAAMLPGRR</sequence>
<comment type="subcellular location">
    <subcellularLocation>
        <location evidence="1">Cell membrane</location>
        <topology evidence="1">Multi-pass membrane protein</topology>
    </subcellularLocation>
</comment>
<dbReference type="InterPro" id="IPR016174">
    <property type="entry name" value="Di-haem_cyt_TM"/>
</dbReference>
<evidence type="ECO:0000256" key="5">
    <source>
        <dbReference type="ARBA" id="ARBA00023136"/>
    </source>
</evidence>
<protein>
    <submittedName>
        <fullName evidence="8">Cytochrome b</fullName>
    </submittedName>
</protein>
<evidence type="ECO:0000256" key="3">
    <source>
        <dbReference type="ARBA" id="ARBA00022692"/>
    </source>
</evidence>
<evidence type="ECO:0000256" key="4">
    <source>
        <dbReference type="ARBA" id="ARBA00022989"/>
    </source>
</evidence>
<dbReference type="GO" id="GO:0005886">
    <property type="term" value="C:plasma membrane"/>
    <property type="evidence" value="ECO:0007669"/>
    <property type="project" value="UniProtKB-SubCell"/>
</dbReference>
<evidence type="ECO:0000256" key="1">
    <source>
        <dbReference type="ARBA" id="ARBA00004651"/>
    </source>
</evidence>
<evidence type="ECO:0000313" key="9">
    <source>
        <dbReference type="Proteomes" id="UP001058124"/>
    </source>
</evidence>
<evidence type="ECO:0000256" key="6">
    <source>
        <dbReference type="SAM" id="Phobius"/>
    </source>
</evidence>
<feature type="domain" description="Cytochrome b561 bacterial/Ni-hydrogenase" evidence="7">
    <location>
        <begin position="4"/>
        <end position="166"/>
    </location>
</feature>